<dbReference type="InterPro" id="IPR027417">
    <property type="entry name" value="P-loop_NTPase"/>
</dbReference>
<gene>
    <name evidence="1" type="ORF">HXX02_14375</name>
</gene>
<dbReference type="RefSeq" id="WP_255875545.1">
    <property type="nucleotide sequence ID" value="NZ_JACASI010000037.1"/>
</dbReference>
<dbReference type="Proteomes" id="UP001205566">
    <property type="component" value="Unassembled WGS sequence"/>
</dbReference>
<name>A0ABT1P3C6_9GAMM</name>
<reference evidence="1" key="1">
    <citation type="thesis" date="2020" institute="Technische Universitat Dresden" country="Dresden, Germany">
        <title>The Agarolytic System of Microbulbifer elongatus PORT2, Isolated from Batu Karas, Pangandaran West Java Indonesia.</title>
        <authorList>
            <person name="Anggraeni S.R."/>
        </authorList>
    </citation>
    <scope>NUCLEOTIDE SEQUENCE</scope>
    <source>
        <strain evidence="1">PORT2</strain>
    </source>
</reference>
<protein>
    <recommendedName>
        <fullName evidence="3">Sulfotransferase domain-containing protein</fullName>
    </recommendedName>
</protein>
<accession>A0ABT1P3C6</accession>
<comment type="caution">
    <text evidence="1">The sequence shown here is derived from an EMBL/GenBank/DDBJ whole genome shotgun (WGS) entry which is preliminary data.</text>
</comment>
<sequence>MRKLVIHAGSHKTGSTSIQMSLKRSCSELAKKNITLFQIDPDGSKNSHGHSNHWVQHYGKGKRFDAKVNGRLRNELTQLSDGVVVFSAEHLFWLNSKRNIKSFHQMVSDQFDDVKVIFYLRRQDQLLLSHYQQASKHYLWCEQLYYGAEPRAFPEGEFPEYLDYFSKLRKWAEVFGKESVEIRIFEKNKLYRGDVVSDFCFYLDEGLRVEPLRVNESRGKHQVIAGHILNSIGVSHLDERRVRLLKSIDSNEKLLPSRAEARALYFKYRWSNQCLNEMFKVSSNPNVFSEDFSMYPLRVDTDFSDTLLAVSQGKCAQESLSEEVISALRHMDARVKLRRPRIASRISQAVGELGRTMRRLVGKGAACVKDLRGRP</sequence>
<evidence type="ECO:0000313" key="1">
    <source>
        <dbReference type="EMBL" id="MCQ3830623.1"/>
    </source>
</evidence>
<proteinExistence type="predicted"/>
<dbReference type="EMBL" id="JACASI010000037">
    <property type="protein sequence ID" value="MCQ3830623.1"/>
    <property type="molecule type" value="Genomic_DNA"/>
</dbReference>
<organism evidence="1 2">
    <name type="scientific">Microbulbifer elongatus</name>
    <dbReference type="NCBI Taxonomy" id="86173"/>
    <lineage>
        <taxon>Bacteria</taxon>
        <taxon>Pseudomonadati</taxon>
        <taxon>Pseudomonadota</taxon>
        <taxon>Gammaproteobacteria</taxon>
        <taxon>Cellvibrionales</taxon>
        <taxon>Microbulbiferaceae</taxon>
        <taxon>Microbulbifer</taxon>
    </lineage>
</organism>
<keyword evidence="2" id="KW-1185">Reference proteome</keyword>
<dbReference type="Gene3D" id="3.40.50.300">
    <property type="entry name" value="P-loop containing nucleotide triphosphate hydrolases"/>
    <property type="match status" value="1"/>
</dbReference>
<dbReference type="SUPFAM" id="SSF52540">
    <property type="entry name" value="P-loop containing nucleoside triphosphate hydrolases"/>
    <property type="match status" value="1"/>
</dbReference>
<evidence type="ECO:0000313" key="2">
    <source>
        <dbReference type="Proteomes" id="UP001205566"/>
    </source>
</evidence>
<evidence type="ECO:0008006" key="3">
    <source>
        <dbReference type="Google" id="ProtNLM"/>
    </source>
</evidence>